<protein>
    <submittedName>
        <fullName evidence="1">Uncharacterized protein</fullName>
    </submittedName>
</protein>
<name>H8I6Z6_METCZ</name>
<dbReference type="OrthoDB" id="375547at2157"/>
<proteinExistence type="predicted"/>
<organism evidence="1 2">
    <name type="scientific">Methanocella conradii (strain DSM 24694 / JCM 17849 / CGMCC 1.5162 / HZ254)</name>
    <dbReference type="NCBI Taxonomy" id="1041930"/>
    <lineage>
        <taxon>Archaea</taxon>
        <taxon>Methanobacteriati</taxon>
        <taxon>Methanobacteriota</taxon>
        <taxon>Stenosarchaea group</taxon>
        <taxon>Methanomicrobia</taxon>
        <taxon>Methanocellales</taxon>
        <taxon>Methanocellaceae</taxon>
        <taxon>Methanocella</taxon>
    </lineage>
</organism>
<dbReference type="STRING" id="1041930.Mtc_1070"/>
<dbReference type="KEGG" id="mez:Mtc_1070"/>
<dbReference type="RefSeq" id="WP_014405664.1">
    <property type="nucleotide sequence ID" value="NC_017034.1"/>
</dbReference>
<keyword evidence="2" id="KW-1185">Reference proteome</keyword>
<dbReference type="HOGENOM" id="CLU_2140199_0_0_2"/>
<dbReference type="EMBL" id="CP003243">
    <property type="protein sequence ID" value="AFC99826.1"/>
    <property type="molecule type" value="Genomic_DNA"/>
</dbReference>
<dbReference type="eggNOG" id="arCOG13221">
    <property type="taxonomic scope" value="Archaea"/>
</dbReference>
<evidence type="ECO:0000313" key="2">
    <source>
        <dbReference type="Proteomes" id="UP000005233"/>
    </source>
</evidence>
<gene>
    <name evidence="1" type="ordered locus">Mtc_1070</name>
</gene>
<dbReference type="Proteomes" id="UP000005233">
    <property type="component" value="Chromosome"/>
</dbReference>
<sequence>MSLGTYLPEGEGKYILGTRDAHRFYYFIPKGQRHLKIGFLITSTGEYIDAEYKDVVIFNPDSEFDTLESGQYRLSKNGRSLHTVEFNSADKTTRYHVYAQPRLGRFRLLSDV</sequence>
<evidence type="ECO:0000313" key="1">
    <source>
        <dbReference type="EMBL" id="AFC99826.1"/>
    </source>
</evidence>
<dbReference type="AlphaFoldDB" id="H8I6Z6"/>
<dbReference type="GeneID" id="11971195"/>
<reference evidence="1 2" key="1">
    <citation type="journal article" date="2012" name="J. Bacteriol.">
        <title>Complete genome sequence of a thermophilic methanogen, Methanocella conradii HZ254, isolated from Chinese rice field soil.</title>
        <authorList>
            <person name="Lu Z."/>
            <person name="Lu Y."/>
        </authorList>
    </citation>
    <scope>NUCLEOTIDE SEQUENCE [LARGE SCALE GENOMIC DNA]</scope>
    <source>
        <strain evidence="2">DSM 24694 / JCM 17849 / CGMCC 1.5162 / HZ254</strain>
    </source>
</reference>
<accession>H8I6Z6</accession>